<dbReference type="InterPro" id="IPR036390">
    <property type="entry name" value="WH_DNA-bd_sf"/>
</dbReference>
<dbReference type="Pfam" id="PF03466">
    <property type="entry name" value="LysR_substrate"/>
    <property type="match status" value="1"/>
</dbReference>
<dbReference type="Proteomes" id="UP001500363">
    <property type="component" value="Unassembled WGS sequence"/>
</dbReference>
<accession>A0ABN2AQY8</accession>
<proteinExistence type="inferred from homology"/>
<dbReference type="PANTHER" id="PTHR30346">
    <property type="entry name" value="TRANSCRIPTIONAL DUAL REGULATOR HCAR-RELATED"/>
    <property type="match status" value="1"/>
</dbReference>
<comment type="similarity">
    <text evidence="1">Belongs to the LysR transcriptional regulatory family.</text>
</comment>
<dbReference type="PRINTS" id="PR00039">
    <property type="entry name" value="HTHLYSR"/>
</dbReference>
<sequence length="312" mass="34421">MSAYSVRVDLEAVRTFVTATDVGQFQAAADELRITQQAVSKRIAALERELGVLLFTRSPRGARLSVEGETFLPHARELLRVAQQAEASVRPVRRALRIDVLNRRTAPAAALHAFHRLHPEIELDIVELPDATVDEATKAVAEGAIDATFRYPRHRVPTPARAERVIDDRHQLLVGPRHPLASAARLTLAELAEYPVWMPGLPADSEWGSYYAALAATFGLEIVTTGPSFGIEVQLDELTASADLATLVGEGTRYLWPEAYGLRRIPIVKPIPVYPHSLIWRDDNPHPGLAIFLDHLRTARAAVAAERTWVPA</sequence>
<gene>
    <name evidence="6" type="ORF">GCM10009741_27510</name>
</gene>
<dbReference type="PROSITE" id="PS50931">
    <property type="entry name" value="HTH_LYSR"/>
    <property type="match status" value="1"/>
</dbReference>
<dbReference type="SUPFAM" id="SSF53850">
    <property type="entry name" value="Periplasmic binding protein-like II"/>
    <property type="match status" value="1"/>
</dbReference>
<keyword evidence="2" id="KW-0805">Transcription regulation</keyword>
<evidence type="ECO:0000256" key="1">
    <source>
        <dbReference type="ARBA" id="ARBA00009437"/>
    </source>
</evidence>
<dbReference type="Pfam" id="PF00126">
    <property type="entry name" value="HTH_1"/>
    <property type="match status" value="1"/>
</dbReference>
<dbReference type="Gene3D" id="3.40.190.290">
    <property type="match status" value="1"/>
</dbReference>
<keyword evidence="7" id="KW-1185">Reference proteome</keyword>
<dbReference type="SUPFAM" id="SSF46785">
    <property type="entry name" value="Winged helix' DNA-binding domain"/>
    <property type="match status" value="1"/>
</dbReference>
<organism evidence="6 7">
    <name type="scientific">Kribbella lupini</name>
    <dbReference type="NCBI Taxonomy" id="291602"/>
    <lineage>
        <taxon>Bacteria</taxon>
        <taxon>Bacillati</taxon>
        <taxon>Actinomycetota</taxon>
        <taxon>Actinomycetes</taxon>
        <taxon>Propionibacteriales</taxon>
        <taxon>Kribbellaceae</taxon>
        <taxon>Kribbella</taxon>
    </lineage>
</organism>
<evidence type="ECO:0000256" key="4">
    <source>
        <dbReference type="ARBA" id="ARBA00023163"/>
    </source>
</evidence>
<dbReference type="InterPro" id="IPR036388">
    <property type="entry name" value="WH-like_DNA-bd_sf"/>
</dbReference>
<name>A0ABN2AQY8_9ACTN</name>
<dbReference type="InterPro" id="IPR005119">
    <property type="entry name" value="LysR_subst-bd"/>
</dbReference>
<comment type="caution">
    <text evidence="6">The sequence shown here is derived from an EMBL/GenBank/DDBJ whole genome shotgun (WGS) entry which is preliminary data.</text>
</comment>
<evidence type="ECO:0000313" key="7">
    <source>
        <dbReference type="Proteomes" id="UP001500363"/>
    </source>
</evidence>
<evidence type="ECO:0000313" key="6">
    <source>
        <dbReference type="EMBL" id="GAA1524590.1"/>
    </source>
</evidence>
<dbReference type="InterPro" id="IPR000847">
    <property type="entry name" value="LysR_HTH_N"/>
</dbReference>
<dbReference type="PANTHER" id="PTHR30346:SF0">
    <property type="entry name" value="HCA OPERON TRANSCRIPTIONAL ACTIVATOR HCAR"/>
    <property type="match status" value="1"/>
</dbReference>
<feature type="domain" description="HTH lysR-type" evidence="5">
    <location>
        <begin position="8"/>
        <end position="65"/>
    </location>
</feature>
<evidence type="ECO:0000256" key="2">
    <source>
        <dbReference type="ARBA" id="ARBA00023015"/>
    </source>
</evidence>
<reference evidence="6 7" key="1">
    <citation type="journal article" date="2019" name="Int. J. Syst. Evol. Microbiol.">
        <title>The Global Catalogue of Microorganisms (GCM) 10K type strain sequencing project: providing services to taxonomists for standard genome sequencing and annotation.</title>
        <authorList>
            <consortium name="The Broad Institute Genomics Platform"/>
            <consortium name="The Broad Institute Genome Sequencing Center for Infectious Disease"/>
            <person name="Wu L."/>
            <person name="Ma J."/>
        </authorList>
    </citation>
    <scope>NUCLEOTIDE SEQUENCE [LARGE SCALE GENOMIC DNA]</scope>
    <source>
        <strain evidence="6 7">JCM 14303</strain>
    </source>
</reference>
<protein>
    <submittedName>
        <fullName evidence="6">LysR family transcriptional regulator</fullName>
    </submittedName>
</protein>
<dbReference type="EMBL" id="BAAANC010000002">
    <property type="protein sequence ID" value="GAA1524590.1"/>
    <property type="molecule type" value="Genomic_DNA"/>
</dbReference>
<keyword evidence="3" id="KW-0238">DNA-binding</keyword>
<evidence type="ECO:0000256" key="3">
    <source>
        <dbReference type="ARBA" id="ARBA00023125"/>
    </source>
</evidence>
<keyword evidence="4" id="KW-0804">Transcription</keyword>
<dbReference type="Gene3D" id="1.10.10.10">
    <property type="entry name" value="Winged helix-like DNA-binding domain superfamily/Winged helix DNA-binding domain"/>
    <property type="match status" value="1"/>
</dbReference>
<evidence type="ECO:0000259" key="5">
    <source>
        <dbReference type="PROSITE" id="PS50931"/>
    </source>
</evidence>